<protein>
    <recommendedName>
        <fullName evidence="3 6">Flagellar basal body rod protein FlgB</fullName>
    </recommendedName>
</protein>
<evidence type="ECO:0000256" key="3">
    <source>
        <dbReference type="ARBA" id="ARBA00014376"/>
    </source>
</evidence>
<evidence type="ECO:0000256" key="6">
    <source>
        <dbReference type="PIRNR" id="PIRNR002889"/>
    </source>
</evidence>
<evidence type="ECO:0000259" key="8">
    <source>
        <dbReference type="Pfam" id="PF00460"/>
    </source>
</evidence>
<reference evidence="9 10" key="1">
    <citation type="submission" date="2023-09" db="EMBL/GenBank/DDBJ databases">
        <title>Thioclava shenzhenensis sp. nov., a multidrug resistant bacteria-antagonizing species isolated from coastal seawater.</title>
        <authorList>
            <person name="Long M."/>
        </authorList>
    </citation>
    <scope>NUCLEOTIDE SEQUENCE [LARGE SCALE GENOMIC DNA]</scope>
    <source>
        <strain evidence="9 10">FTW29</strain>
    </source>
</reference>
<evidence type="ECO:0000313" key="10">
    <source>
        <dbReference type="Proteomes" id="UP001623290"/>
    </source>
</evidence>
<evidence type="ECO:0000256" key="4">
    <source>
        <dbReference type="ARBA" id="ARBA00023143"/>
    </source>
</evidence>
<dbReference type="NCBIfam" id="NF009270">
    <property type="entry name" value="PRK12627.1"/>
    <property type="match status" value="1"/>
</dbReference>
<keyword evidence="4 6" id="KW-0975">Bacterial flagellum</keyword>
<evidence type="ECO:0000256" key="5">
    <source>
        <dbReference type="ARBA" id="ARBA00024934"/>
    </source>
</evidence>
<gene>
    <name evidence="9" type="ORF">RPE78_07700</name>
</gene>
<name>A0ABZ1DYU6_9RHOB</name>
<comment type="subcellular location">
    <subcellularLocation>
        <location evidence="1 6">Bacterial flagellum basal body</location>
    </subcellularLocation>
</comment>
<comment type="similarity">
    <text evidence="2 6">Belongs to the flagella basal body rod proteins family.</text>
</comment>
<dbReference type="PIRSF" id="PIRSF002889">
    <property type="entry name" value="Rod_FlgB"/>
    <property type="match status" value="1"/>
</dbReference>
<feature type="region of interest" description="Disordered" evidence="7">
    <location>
        <begin position="22"/>
        <end position="41"/>
    </location>
</feature>
<dbReference type="EMBL" id="CP135443">
    <property type="protein sequence ID" value="WRY32602.1"/>
    <property type="molecule type" value="Genomic_DNA"/>
</dbReference>
<dbReference type="InterPro" id="IPR006300">
    <property type="entry name" value="FlgB"/>
</dbReference>
<proteinExistence type="inferred from homology"/>
<comment type="subunit">
    <text evidence="6">The basal body constitutes a major portion of the flagellar organelle and consists of a number of rings mounted on a central rod.</text>
</comment>
<feature type="compositionally biased region" description="Polar residues" evidence="7">
    <location>
        <begin position="22"/>
        <end position="31"/>
    </location>
</feature>
<sequence length="128" mass="13976">MFEKIDVMNMAESMARHAAQRQSAVSRNMANADTPGYKAQDVTPFAETYQEEVAMPMKATRAGHIGADNLVTSEVTTRSDPGTASPNGNTVSLEDEMVKAVETKRQHDLALTIYKSTLNILRTSVARS</sequence>
<keyword evidence="10" id="KW-1185">Reference proteome</keyword>
<feature type="domain" description="Flagellar basal body rod protein N-terminal" evidence="8">
    <location>
        <begin position="9"/>
        <end position="38"/>
    </location>
</feature>
<evidence type="ECO:0000256" key="2">
    <source>
        <dbReference type="ARBA" id="ARBA00009677"/>
    </source>
</evidence>
<dbReference type="Pfam" id="PF00460">
    <property type="entry name" value="Flg_bb_rod"/>
    <property type="match status" value="1"/>
</dbReference>
<accession>A0ABZ1DYU6</accession>
<dbReference type="Proteomes" id="UP001623290">
    <property type="component" value="Chromosome"/>
</dbReference>
<evidence type="ECO:0000256" key="1">
    <source>
        <dbReference type="ARBA" id="ARBA00004117"/>
    </source>
</evidence>
<dbReference type="RefSeq" id="WP_339108923.1">
    <property type="nucleotide sequence ID" value="NZ_CP135443.1"/>
</dbReference>
<organism evidence="9 10">
    <name type="scientific">Thioclava litoralis</name>
    <dbReference type="NCBI Taxonomy" id="3076557"/>
    <lineage>
        <taxon>Bacteria</taxon>
        <taxon>Pseudomonadati</taxon>
        <taxon>Pseudomonadota</taxon>
        <taxon>Alphaproteobacteria</taxon>
        <taxon>Rhodobacterales</taxon>
        <taxon>Paracoccaceae</taxon>
        <taxon>Thioclava</taxon>
    </lineage>
</organism>
<evidence type="ECO:0000256" key="7">
    <source>
        <dbReference type="SAM" id="MobiDB-lite"/>
    </source>
</evidence>
<evidence type="ECO:0000313" key="9">
    <source>
        <dbReference type="EMBL" id="WRY32602.1"/>
    </source>
</evidence>
<dbReference type="InterPro" id="IPR001444">
    <property type="entry name" value="Flag_bb_rod_N"/>
</dbReference>
<comment type="function">
    <text evidence="5 6">Structural component of flagellum, the bacterial motility apparatus. Part of the rod structure of flagellar basal body.</text>
</comment>